<sequence length="92" mass="10345">MDLDDSYSQIRGQILLNDPLPLLSKVYALIVQEERQQDISSTGPIVDLVALLSRANAGQHKPQQRNVRKLIVHIVEGITILLTSVFYYTVTL</sequence>
<keyword evidence="2" id="KW-1185">Reference proteome</keyword>
<accession>A0ACC0XNL0</accession>
<evidence type="ECO:0000313" key="2">
    <source>
        <dbReference type="Proteomes" id="UP001163603"/>
    </source>
</evidence>
<evidence type="ECO:0000313" key="1">
    <source>
        <dbReference type="EMBL" id="KAJ0020553.1"/>
    </source>
</evidence>
<dbReference type="EMBL" id="CM047746">
    <property type="protein sequence ID" value="KAJ0020553.1"/>
    <property type="molecule type" value="Genomic_DNA"/>
</dbReference>
<gene>
    <name evidence="1" type="ORF">Pint_31919</name>
</gene>
<reference evidence="2" key="1">
    <citation type="journal article" date="2023" name="G3 (Bethesda)">
        <title>Genome assembly and association tests identify interacting loci associated with vigor, precocity, and sex in interspecific pistachio rootstocks.</title>
        <authorList>
            <person name="Palmer W."/>
            <person name="Jacygrad E."/>
            <person name="Sagayaradj S."/>
            <person name="Cavanaugh K."/>
            <person name="Han R."/>
            <person name="Bertier L."/>
            <person name="Beede B."/>
            <person name="Kafkas S."/>
            <person name="Golino D."/>
            <person name="Preece J."/>
            <person name="Michelmore R."/>
        </authorList>
    </citation>
    <scope>NUCLEOTIDE SEQUENCE [LARGE SCALE GENOMIC DNA]</scope>
</reference>
<comment type="caution">
    <text evidence="1">The sequence shown here is derived from an EMBL/GenBank/DDBJ whole genome shotgun (WGS) entry which is preliminary data.</text>
</comment>
<organism evidence="1 2">
    <name type="scientific">Pistacia integerrima</name>
    <dbReference type="NCBI Taxonomy" id="434235"/>
    <lineage>
        <taxon>Eukaryota</taxon>
        <taxon>Viridiplantae</taxon>
        <taxon>Streptophyta</taxon>
        <taxon>Embryophyta</taxon>
        <taxon>Tracheophyta</taxon>
        <taxon>Spermatophyta</taxon>
        <taxon>Magnoliopsida</taxon>
        <taxon>eudicotyledons</taxon>
        <taxon>Gunneridae</taxon>
        <taxon>Pentapetalae</taxon>
        <taxon>rosids</taxon>
        <taxon>malvids</taxon>
        <taxon>Sapindales</taxon>
        <taxon>Anacardiaceae</taxon>
        <taxon>Pistacia</taxon>
    </lineage>
</organism>
<dbReference type="Proteomes" id="UP001163603">
    <property type="component" value="Chromosome 11"/>
</dbReference>
<name>A0ACC0XNL0_9ROSI</name>
<protein>
    <submittedName>
        <fullName evidence="1">Uncharacterized protein</fullName>
    </submittedName>
</protein>
<proteinExistence type="predicted"/>